<accession>A0A2N5UBQ8</accession>
<gene>
    <name evidence="1" type="ORF">PCANC_19269</name>
</gene>
<keyword evidence="2" id="KW-1185">Reference proteome</keyword>
<name>A0A2N5UBQ8_9BASI</name>
<protein>
    <submittedName>
        <fullName evidence="1">Uncharacterized protein</fullName>
    </submittedName>
</protein>
<proteinExistence type="predicted"/>
<evidence type="ECO:0000313" key="1">
    <source>
        <dbReference type="EMBL" id="PLW35175.1"/>
    </source>
</evidence>
<dbReference type="EMBL" id="PGCJ01000262">
    <property type="protein sequence ID" value="PLW35175.1"/>
    <property type="molecule type" value="Genomic_DNA"/>
</dbReference>
<organism evidence="1 2">
    <name type="scientific">Puccinia coronata f. sp. avenae</name>
    <dbReference type="NCBI Taxonomy" id="200324"/>
    <lineage>
        <taxon>Eukaryota</taxon>
        <taxon>Fungi</taxon>
        <taxon>Dikarya</taxon>
        <taxon>Basidiomycota</taxon>
        <taxon>Pucciniomycotina</taxon>
        <taxon>Pucciniomycetes</taxon>
        <taxon>Pucciniales</taxon>
        <taxon>Pucciniaceae</taxon>
        <taxon>Puccinia</taxon>
    </lineage>
</organism>
<sequence>MAGASGVPVGPAGWPVPPQELRSRGCAWQPAALKQVYSPDSDIPALWRVLLGWVPADNQWAHFWMAIGCPEFVGLGTVLRLTSNRTDLFNVQGQCPLAASGMTKSCPESIQRTLLVERLLDASMERPTGALSEKRPLDGLVPIVQRALHQGCVQRTLSKRLLDAFTKKRLADERVYEKPAPWCNSSGGRREGSKTPGRPWVPVLVGVNELYSISSV</sequence>
<dbReference type="Proteomes" id="UP000235388">
    <property type="component" value="Unassembled WGS sequence"/>
</dbReference>
<evidence type="ECO:0000313" key="2">
    <source>
        <dbReference type="Proteomes" id="UP000235388"/>
    </source>
</evidence>
<reference evidence="1 2" key="1">
    <citation type="submission" date="2017-11" db="EMBL/GenBank/DDBJ databases">
        <title>De novo assembly and phasing of dikaryotic genomes from two isolates of Puccinia coronata f. sp. avenae, the causal agent of oat crown rust.</title>
        <authorList>
            <person name="Miller M.E."/>
            <person name="Zhang Y."/>
            <person name="Omidvar V."/>
            <person name="Sperschneider J."/>
            <person name="Schwessinger B."/>
            <person name="Raley C."/>
            <person name="Palmer J.M."/>
            <person name="Garnica D."/>
            <person name="Upadhyaya N."/>
            <person name="Rathjen J."/>
            <person name="Taylor J.M."/>
            <person name="Park R.F."/>
            <person name="Dodds P.N."/>
            <person name="Hirsch C.D."/>
            <person name="Kianian S.F."/>
            <person name="Figueroa M."/>
        </authorList>
    </citation>
    <scope>NUCLEOTIDE SEQUENCE [LARGE SCALE GENOMIC DNA]</scope>
    <source>
        <strain evidence="1">12NC29</strain>
    </source>
</reference>
<comment type="caution">
    <text evidence="1">The sequence shown here is derived from an EMBL/GenBank/DDBJ whole genome shotgun (WGS) entry which is preliminary data.</text>
</comment>
<dbReference type="AlphaFoldDB" id="A0A2N5UBQ8"/>